<dbReference type="EMBL" id="BAAAND010000006">
    <property type="protein sequence ID" value="GAA1586673.1"/>
    <property type="molecule type" value="Genomic_DNA"/>
</dbReference>
<name>A0ABN2DXD2_9ACTN</name>
<reference evidence="1 2" key="1">
    <citation type="journal article" date="2019" name="Int. J. Syst. Evol. Microbiol.">
        <title>The Global Catalogue of Microorganisms (GCM) 10K type strain sequencing project: providing services to taxonomists for standard genome sequencing and annotation.</title>
        <authorList>
            <consortium name="The Broad Institute Genomics Platform"/>
            <consortium name="The Broad Institute Genome Sequencing Center for Infectious Disease"/>
            <person name="Wu L."/>
            <person name="Ma J."/>
        </authorList>
    </citation>
    <scope>NUCLEOTIDE SEQUENCE [LARGE SCALE GENOMIC DNA]</scope>
    <source>
        <strain evidence="1 2">JCM 14304</strain>
    </source>
</reference>
<comment type="caution">
    <text evidence="1">The sequence shown here is derived from an EMBL/GenBank/DDBJ whole genome shotgun (WGS) entry which is preliminary data.</text>
</comment>
<proteinExistence type="predicted"/>
<sequence>MVAAGIRAARPVGTVAVLGQDVIRREILGTGDDAGGHPVGLIDLAARYLLGQGFDLIIEGILNAKWYSQVLPGLVADHRGVSRSYIYDLSFEETVRRHSTKPVAKAFGEAEMRQWYRGFQPITDLDESVITADESLDSTVARILDDCWP</sequence>
<dbReference type="Proteomes" id="UP001500190">
    <property type="component" value="Unassembled WGS sequence"/>
</dbReference>
<accession>A0ABN2DXD2</accession>
<dbReference type="Gene3D" id="3.40.50.300">
    <property type="entry name" value="P-loop containing nucleotide triphosphate hydrolases"/>
    <property type="match status" value="1"/>
</dbReference>
<protein>
    <recommendedName>
        <fullName evidence="3">Kinase</fullName>
    </recommendedName>
</protein>
<evidence type="ECO:0000313" key="1">
    <source>
        <dbReference type="EMBL" id="GAA1586673.1"/>
    </source>
</evidence>
<evidence type="ECO:0008006" key="3">
    <source>
        <dbReference type="Google" id="ProtNLM"/>
    </source>
</evidence>
<gene>
    <name evidence="1" type="ORF">GCM10009742_35810</name>
</gene>
<keyword evidence="2" id="KW-1185">Reference proteome</keyword>
<dbReference type="InterPro" id="IPR027417">
    <property type="entry name" value="P-loop_NTPase"/>
</dbReference>
<organism evidence="1 2">
    <name type="scientific">Kribbella karoonensis</name>
    <dbReference type="NCBI Taxonomy" id="324851"/>
    <lineage>
        <taxon>Bacteria</taxon>
        <taxon>Bacillati</taxon>
        <taxon>Actinomycetota</taxon>
        <taxon>Actinomycetes</taxon>
        <taxon>Propionibacteriales</taxon>
        <taxon>Kribbellaceae</taxon>
        <taxon>Kribbella</taxon>
    </lineage>
</organism>
<evidence type="ECO:0000313" key="2">
    <source>
        <dbReference type="Proteomes" id="UP001500190"/>
    </source>
</evidence>